<dbReference type="Gene3D" id="3.40.50.300">
    <property type="entry name" value="P-loop containing nucleotide triphosphate hydrolases"/>
    <property type="match status" value="1"/>
</dbReference>
<feature type="domain" description="Helicase C-terminal" evidence="5">
    <location>
        <begin position="62"/>
        <end position="209"/>
    </location>
</feature>
<name>A0A4P9VXB1_9FUNG</name>
<evidence type="ECO:0000256" key="3">
    <source>
        <dbReference type="ARBA" id="ARBA00034808"/>
    </source>
</evidence>
<dbReference type="GO" id="GO:0016787">
    <property type="term" value="F:hydrolase activity"/>
    <property type="evidence" value="ECO:0007669"/>
    <property type="project" value="UniProtKB-KW"/>
</dbReference>
<dbReference type="PANTHER" id="PTHR13710:SF120">
    <property type="entry name" value="BIFUNCTIONAL 3'-5' EXONUCLEASE_ATP-DEPENDENT HELICASE WRN"/>
    <property type="match status" value="1"/>
</dbReference>
<dbReference type="PROSITE" id="PS50206">
    <property type="entry name" value="RHODANESE_3"/>
    <property type="match status" value="1"/>
</dbReference>
<dbReference type="InterPro" id="IPR001763">
    <property type="entry name" value="Rhodanese-like_dom"/>
</dbReference>
<dbReference type="GO" id="GO:0005694">
    <property type="term" value="C:chromosome"/>
    <property type="evidence" value="ECO:0007669"/>
    <property type="project" value="TreeGrafter"/>
</dbReference>
<dbReference type="OrthoDB" id="10261556at2759"/>
<dbReference type="InterPro" id="IPR032284">
    <property type="entry name" value="RecQ_Zn-bd"/>
</dbReference>
<keyword evidence="7" id="KW-1185">Reference proteome</keyword>
<dbReference type="EMBL" id="ML000735">
    <property type="protein sequence ID" value="RKO83882.1"/>
    <property type="molecule type" value="Genomic_DNA"/>
</dbReference>
<dbReference type="InterPro" id="IPR036388">
    <property type="entry name" value="WH-like_DNA-bd_sf"/>
</dbReference>
<organism evidence="6 7">
    <name type="scientific">Blyttiomyces helicus</name>
    <dbReference type="NCBI Taxonomy" id="388810"/>
    <lineage>
        <taxon>Eukaryota</taxon>
        <taxon>Fungi</taxon>
        <taxon>Fungi incertae sedis</taxon>
        <taxon>Chytridiomycota</taxon>
        <taxon>Chytridiomycota incertae sedis</taxon>
        <taxon>Chytridiomycetes</taxon>
        <taxon>Chytridiomycetes incertae sedis</taxon>
        <taxon>Blyttiomyces</taxon>
    </lineage>
</organism>
<evidence type="ECO:0000259" key="5">
    <source>
        <dbReference type="PROSITE" id="PS51194"/>
    </source>
</evidence>
<dbReference type="EC" id="5.6.2.4" evidence="3"/>
<dbReference type="InterPro" id="IPR027417">
    <property type="entry name" value="P-loop_NTPase"/>
</dbReference>
<comment type="catalytic activity">
    <reaction evidence="2">
        <text>Couples ATP hydrolysis with the unwinding of duplex DNA by translocating in the 3'-5' direction.</text>
        <dbReference type="EC" id="5.6.2.4"/>
    </reaction>
</comment>
<evidence type="ECO:0000313" key="6">
    <source>
        <dbReference type="EMBL" id="RKO83882.1"/>
    </source>
</evidence>
<comment type="similarity">
    <text evidence="1">Belongs to the helicase family. RecQ subfamily.</text>
</comment>
<dbReference type="GO" id="GO:0005737">
    <property type="term" value="C:cytoplasm"/>
    <property type="evidence" value="ECO:0007669"/>
    <property type="project" value="TreeGrafter"/>
</dbReference>
<feature type="domain" description="Rhodanese" evidence="4">
    <location>
        <begin position="79"/>
        <end position="113"/>
    </location>
</feature>
<evidence type="ECO:0000256" key="2">
    <source>
        <dbReference type="ARBA" id="ARBA00034617"/>
    </source>
</evidence>
<proteinExistence type="inferred from homology"/>
<dbReference type="GO" id="GO:0000724">
    <property type="term" value="P:double-strand break repair via homologous recombination"/>
    <property type="evidence" value="ECO:0007669"/>
    <property type="project" value="TreeGrafter"/>
</dbReference>
<dbReference type="Pfam" id="PF16124">
    <property type="entry name" value="RecQ_Zn_bind"/>
    <property type="match status" value="1"/>
</dbReference>
<dbReference type="PROSITE" id="PS51194">
    <property type="entry name" value="HELICASE_CTER"/>
    <property type="match status" value="1"/>
</dbReference>
<gene>
    <name evidence="6" type="ORF">BDK51DRAFT_22661</name>
</gene>
<dbReference type="GO" id="GO:0043138">
    <property type="term" value="F:3'-5' DNA helicase activity"/>
    <property type="evidence" value="ECO:0007669"/>
    <property type="project" value="UniProtKB-EC"/>
</dbReference>
<dbReference type="GO" id="GO:0005634">
    <property type="term" value="C:nucleus"/>
    <property type="evidence" value="ECO:0007669"/>
    <property type="project" value="TreeGrafter"/>
</dbReference>
<accession>A0A4P9VXB1</accession>
<evidence type="ECO:0000256" key="1">
    <source>
        <dbReference type="ARBA" id="ARBA00005446"/>
    </source>
</evidence>
<reference evidence="7" key="1">
    <citation type="journal article" date="2018" name="Nat. Microbiol.">
        <title>Leveraging single-cell genomics to expand the fungal tree of life.</title>
        <authorList>
            <person name="Ahrendt S.R."/>
            <person name="Quandt C.A."/>
            <person name="Ciobanu D."/>
            <person name="Clum A."/>
            <person name="Salamov A."/>
            <person name="Andreopoulos B."/>
            <person name="Cheng J.F."/>
            <person name="Woyke T."/>
            <person name="Pelin A."/>
            <person name="Henrissat B."/>
            <person name="Reynolds N.K."/>
            <person name="Benny G.L."/>
            <person name="Smith M.E."/>
            <person name="James T.Y."/>
            <person name="Grigoriev I.V."/>
        </authorList>
    </citation>
    <scope>NUCLEOTIDE SEQUENCE [LARGE SCALE GENOMIC DNA]</scope>
</reference>
<dbReference type="AlphaFoldDB" id="A0A4P9VXB1"/>
<dbReference type="SMART" id="SM00490">
    <property type="entry name" value="HELICc"/>
    <property type="match status" value="1"/>
</dbReference>
<keyword evidence="6" id="KW-0378">Hydrolase</keyword>
<dbReference type="Proteomes" id="UP000269721">
    <property type="component" value="Unassembled WGS sequence"/>
</dbReference>
<evidence type="ECO:0000259" key="4">
    <source>
        <dbReference type="PROSITE" id="PS50206"/>
    </source>
</evidence>
<dbReference type="GO" id="GO:0009378">
    <property type="term" value="F:four-way junction helicase activity"/>
    <property type="evidence" value="ECO:0007669"/>
    <property type="project" value="TreeGrafter"/>
</dbReference>
<evidence type="ECO:0000313" key="7">
    <source>
        <dbReference type="Proteomes" id="UP000269721"/>
    </source>
</evidence>
<protein>
    <recommendedName>
        <fullName evidence="3">DNA 3'-5' helicase</fullName>
        <ecNumber evidence="3">5.6.2.4</ecNumber>
    </recommendedName>
</protein>
<feature type="non-terminal residue" evidence="6">
    <location>
        <position position="1"/>
    </location>
</feature>
<dbReference type="PANTHER" id="PTHR13710">
    <property type="entry name" value="DNA HELICASE RECQ FAMILY MEMBER"/>
    <property type="match status" value="1"/>
</dbReference>
<dbReference type="Gene3D" id="1.10.10.10">
    <property type="entry name" value="Winged helix-like DNA-binding domain superfamily/Winged helix DNA-binding domain"/>
    <property type="match status" value="1"/>
</dbReference>
<dbReference type="InterPro" id="IPR001650">
    <property type="entry name" value="Helicase_C-like"/>
</dbReference>
<dbReference type="SUPFAM" id="SSF52540">
    <property type="entry name" value="P-loop containing nucleoside triphosphate hydrolases"/>
    <property type="match status" value="1"/>
</dbReference>
<dbReference type="Pfam" id="PF00271">
    <property type="entry name" value="Helicase_C"/>
    <property type="match status" value="1"/>
</dbReference>
<sequence>RLPALAKEINAECVVCLTATATPKVARDICNAFDIVPKNGLVRTGSFRPNLRIFVRPVTLMSRNSVLISILKSGSGPAIVYCTTQKGTERVARMLREEGLNAFAYHAGLSPQERQRVQSEFMDAPDMVIAATIAFGMGVDKPDIRRVIHYNISKSIESYSQEIGRAGRDGEPADCTLLLCPDDLHILETVIHAEIPSPDSVAKLLKELFGQGGRAGQIINYRAYQQRREHDLENKAFTHIVLELEKAEIIRELPTVFEEYLIWPRPGLSPGGLAGDRLGFAILACSSPRSRYWLLDVRLAAKRAQVQPNQIIAHLSEMLAAKQLLGASPRNPLHRFQLLRDCPTPDETAAIAIQAARAVSDREEQELDRLDLIVRWATRPDCLHRGLAEHFGDAREVPKAGCGACGYCLTGRAATMSPAAARPAVDEDRIKRVLRAVSVRDDPVLLARVACGNMSPRIENRGLYRLNEFGLMNDHKFLTLVQRFRVECPAATVLAPREEAGRRRGALA</sequence>